<feature type="transmembrane region" description="Helical" evidence="2">
    <location>
        <begin position="197"/>
        <end position="225"/>
    </location>
</feature>
<feature type="transmembrane region" description="Helical" evidence="2">
    <location>
        <begin position="290"/>
        <end position="316"/>
    </location>
</feature>
<feature type="transmembrane region" description="Helical" evidence="2">
    <location>
        <begin position="560"/>
        <end position="583"/>
    </location>
</feature>
<comment type="caution">
    <text evidence="3">The sequence shown here is derived from an EMBL/GenBank/DDBJ whole genome shotgun (WGS) entry which is preliminary data.</text>
</comment>
<protein>
    <recommendedName>
        <fullName evidence="5">FtsX-like permease family protein</fullName>
    </recommendedName>
</protein>
<proteinExistence type="predicted"/>
<feature type="transmembrane region" description="Helical" evidence="2">
    <location>
        <begin position="337"/>
        <end position="359"/>
    </location>
</feature>
<feature type="transmembrane region" description="Helical" evidence="2">
    <location>
        <begin position="365"/>
        <end position="395"/>
    </location>
</feature>
<gene>
    <name evidence="3" type="ORF">IW256_005734</name>
</gene>
<name>A0A931DPX4_9ACTN</name>
<evidence type="ECO:0000256" key="1">
    <source>
        <dbReference type="SAM" id="MobiDB-lite"/>
    </source>
</evidence>
<evidence type="ECO:0000256" key="2">
    <source>
        <dbReference type="SAM" id="Phobius"/>
    </source>
</evidence>
<keyword evidence="2" id="KW-1133">Transmembrane helix</keyword>
<evidence type="ECO:0008006" key="5">
    <source>
        <dbReference type="Google" id="ProtNLM"/>
    </source>
</evidence>
<feature type="transmembrane region" description="Helical" evidence="2">
    <location>
        <begin position="245"/>
        <end position="270"/>
    </location>
</feature>
<feature type="compositionally biased region" description="Gly residues" evidence="1">
    <location>
        <begin position="482"/>
        <end position="499"/>
    </location>
</feature>
<dbReference type="Proteomes" id="UP000614047">
    <property type="component" value="Unassembled WGS sequence"/>
</dbReference>
<accession>A0A931DPX4</accession>
<dbReference type="RefSeq" id="WP_197013914.1">
    <property type="nucleotide sequence ID" value="NZ_JADOUA010000001.1"/>
</dbReference>
<sequence>MRCVPGLAWRLLRGGGRRGALGAALTWAAVAVSTGLLLFAVGAVHAFGERADADAWRHRAATTGPATAVLARSTDHVRGRPITVVELAALDGRAPVPPGMARFPRPGETWVSPALGRLIRELPSDQLGRRFGAPPAGTLGRDALEHPAELVAVVGRHAHDPAMTAPREERVRGWEPVASPAPIDAFDTGAVSLRSQIYRALMVIAAVLMVVPLLVFGGAAARLTVARRDERLAALRLVGATPGQVVALTTAEAVLTAAAGSLTGALVYAAAIPALGRIPVGGGRSFTGDLWPGVLPVAGVLVAVPLLVGVSAVAGLRRVVVSPLGVAQRVTPPALRAVRLIVLVALVLAFGIVGGGLAGMGNAGLVILLVFLALAFLGLNLVGPWVAALLGRVVVGTARGPAWLLAGRRLVDDPRSAWRTVAGIALGGFVAGFLSLLNPSVTGTGAADRLELAVPGERSAAVAAQAAKRTEGLGARITVTRGTGGGPPGGAAGGGAAEGGAAGGGAAAPAIVAVTVPGGAAALDRARTALTGLVPGQVATTPADMGAERHLVADLRTGSLTVLTVSFLIAVASAGITGASSVLDRRETYATLRLAGTPLAVLDRARLAETLVPLAVMGGGSLLTGVFFALPFAAEFGYAGAWTLGAFVVAGGAAVLGASALSRPLLRSVTTDPAPVPD</sequence>
<feature type="transmembrane region" description="Helical" evidence="2">
    <location>
        <begin position="416"/>
        <end position="437"/>
    </location>
</feature>
<evidence type="ECO:0000313" key="4">
    <source>
        <dbReference type="Proteomes" id="UP000614047"/>
    </source>
</evidence>
<feature type="transmembrane region" description="Helical" evidence="2">
    <location>
        <begin position="611"/>
        <end position="633"/>
    </location>
</feature>
<dbReference type="EMBL" id="JADOUA010000001">
    <property type="protein sequence ID" value="MBG6091621.1"/>
    <property type="molecule type" value="Genomic_DNA"/>
</dbReference>
<evidence type="ECO:0000313" key="3">
    <source>
        <dbReference type="EMBL" id="MBG6091621.1"/>
    </source>
</evidence>
<organism evidence="3 4">
    <name type="scientific">Actinomadura viridis</name>
    <dbReference type="NCBI Taxonomy" id="58110"/>
    <lineage>
        <taxon>Bacteria</taxon>
        <taxon>Bacillati</taxon>
        <taxon>Actinomycetota</taxon>
        <taxon>Actinomycetes</taxon>
        <taxon>Streptosporangiales</taxon>
        <taxon>Thermomonosporaceae</taxon>
        <taxon>Actinomadura</taxon>
    </lineage>
</organism>
<feature type="transmembrane region" description="Helical" evidence="2">
    <location>
        <begin position="21"/>
        <end position="47"/>
    </location>
</feature>
<dbReference type="AlphaFoldDB" id="A0A931DPX4"/>
<reference evidence="3" key="1">
    <citation type="submission" date="2020-11" db="EMBL/GenBank/DDBJ databases">
        <title>Sequencing the genomes of 1000 actinobacteria strains.</title>
        <authorList>
            <person name="Klenk H.-P."/>
        </authorList>
    </citation>
    <scope>NUCLEOTIDE SEQUENCE</scope>
    <source>
        <strain evidence="3">DSM 43175</strain>
    </source>
</reference>
<feature type="region of interest" description="Disordered" evidence="1">
    <location>
        <begin position="478"/>
        <end position="499"/>
    </location>
</feature>
<keyword evidence="2" id="KW-0472">Membrane</keyword>
<keyword evidence="4" id="KW-1185">Reference proteome</keyword>
<feature type="transmembrane region" description="Helical" evidence="2">
    <location>
        <begin position="639"/>
        <end position="661"/>
    </location>
</feature>
<keyword evidence="2" id="KW-0812">Transmembrane</keyword>